<organism evidence="2 3">
    <name type="scientific">Actinoallomurus vinaceus</name>
    <dbReference type="NCBI Taxonomy" id="1080074"/>
    <lineage>
        <taxon>Bacteria</taxon>
        <taxon>Bacillati</taxon>
        <taxon>Actinomycetota</taxon>
        <taxon>Actinomycetes</taxon>
        <taxon>Streptosporangiales</taxon>
        <taxon>Thermomonosporaceae</taxon>
        <taxon>Actinoallomurus</taxon>
    </lineage>
</organism>
<keyword evidence="1" id="KW-0472">Membrane</keyword>
<dbReference type="Proteomes" id="UP001501442">
    <property type="component" value="Unassembled WGS sequence"/>
</dbReference>
<keyword evidence="1" id="KW-0812">Transmembrane</keyword>
<accession>A0ABP8U865</accession>
<keyword evidence="1" id="KW-1133">Transmembrane helix</keyword>
<protein>
    <submittedName>
        <fullName evidence="2">Uncharacterized protein</fullName>
    </submittedName>
</protein>
<gene>
    <name evidence="2" type="ORF">GCM10023196_033400</name>
</gene>
<proteinExistence type="predicted"/>
<keyword evidence="3" id="KW-1185">Reference proteome</keyword>
<name>A0ABP8U865_9ACTN</name>
<evidence type="ECO:0000313" key="3">
    <source>
        <dbReference type="Proteomes" id="UP001501442"/>
    </source>
</evidence>
<evidence type="ECO:0000313" key="2">
    <source>
        <dbReference type="EMBL" id="GAA4626193.1"/>
    </source>
</evidence>
<dbReference type="EMBL" id="BAABHK010000004">
    <property type="protein sequence ID" value="GAA4626193.1"/>
    <property type="molecule type" value="Genomic_DNA"/>
</dbReference>
<comment type="caution">
    <text evidence="2">The sequence shown here is derived from an EMBL/GenBank/DDBJ whole genome shotgun (WGS) entry which is preliminary data.</text>
</comment>
<evidence type="ECO:0000256" key="1">
    <source>
        <dbReference type="SAM" id="Phobius"/>
    </source>
</evidence>
<reference evidence="3" key="1">
    <citation type="journal article" date="2019" name="Int. J. Syst. Evol. Microbiol.">
        <title>The Global Catalogue of Microorganisms (GCM) 10K type strain sequencing project: providing services to taxonomists for standard genome sequencing and annotation.</title>
        <authorList>
            <consortium name="The Broad Institute Genomics Platform"/>
            <consortium name="The Broad Institute Genome Sequencing Center for Infectious Disease"/>
            <person name="Wu L."/>
            <person name="Ma J."/>
        </authorList>
    </citation>
    <scope>NUCLEOTIDE SEQUENCE [LARGE SCALE GENOMIC DNA]</scope>
    <source>
        <strain evidence="3">JCM 17939</strain>
    </source>
</reference>
<sequence length="54" mass="5983">MRPRIPVRSADGDGDRILRELAMDLLVKAAIVVVALIVLAVVLTIIYRKVGTRR</sequence>
<feature type="transmembrane region" description="Helical" evidence="1">
    <location>
        <begin position="25"/>
        <end position="47"/>
    </location>
</feature>
<dbReference type="RefSeq" id="WP_345431726.1">
    <property type="nucleotide sequence ID" value="NZ_BAABHK010000004.1"/>
</dbReference>